<reference evidence="13" key="1">
    <citation type="journal article" date="2023" name="bioRxiv">
        <title>Scaffold-level genome assemblies of two parasitoid biocontrol wasps reveal the parthenogenesis mechanism and an associated novel virus.</title>
        <authorList>
            <person name="Inwood S."/>
            <person name="Skelly J."/>
            <person name="Guhlin J."/>
            <person name="Harrop T."/>
            <person name="Goldson S."/>
            <person name="Dearden P."/>
        </authorList>
    </citation>
    <scope>NUCLEOTIDE SEQUENCE</scope>
    <source>
        <strain evidence="13">Lincoln</strain>
        <tissue evidence="13">Whole body</tissue>
    </source>
</reference>
<accession>A0AA39F1Z6</accession>
<sequence length="376" mass="43871">MESYDPTVQIFNEDSSDRSESSHFDNHQRVNYLDYNNESQKDLTGLNLSMDKNKDNCNLGSKDTRFSIDIERRHRLRFDNFSDIPSSLFKTKTLNFTSDSSAFHLERSNETSESTTESLPICATNEVITDKETIYNLGKYKRHKILQDYGLTKTYGLIKEFNLPPDHQRDNHINSINVERLSNVNLLTNTNLRNSQNVESMIQFDTMRRTHLVNQLDMSPQSLVNQFPNRYSINHMQQSQQQHQQQQQTTSFTIDAILGQEITKTTSTSSCGRINDNASINQNKSKRVRTIFTAEQLERLEGEFARTQYMVGPERLYLAHSLGLTEAQVKVWFQNRRIKWRKVHHEQQSQRVNELRQRSLSSLEDEDCKETSAGEW</sequence>
<dbReference type="Proteomes" id="UP001168972">
    <property type="component" value="Unassembled WGS sequence"/>
</dbReference>
<dbReference type="PRINTS" id="PR00031">
    <property type="entry name" value="HTHREPRESSR"/>
</dbReference>
<dbReference type="Pfam" id="PF00046">
    <property type="entry name" value="Homeodomain"/>
    <property type="match status" value="1"/>
</dbReference>
<proteinExistence type="predicted"/>
<dbReference type="PANTHER" id="PTHR24339">
    <property type="entry name" value="HOMEOBOX PROTEIN EMX-RELATED"/>
    <property type="match status" value="1"/>
</dbReference>
<evidence type="ECO:0000259" key="12">
    <source>
        <dbReference type="PROSITE" id="PS50071"/>
    </source>
</evidence>
<keyword evidence="2" id="KW-0217">Developmental protein</keyword>
<evidence type="ECO:0000256" key="7">
    <source>
        <dbReference type="ARBA" id="ARBA00023163"/>
    </source>
</evidence>
<keyword evidence="7" id="KW-0804">Transcription</keyword>
<keyword evidence="6 9" id="KW-0371">Homeobox</keyword>
<keyword evidence="8 9" id="KW-0539">Nucleus</keyword>
<dbReference type="CDD" id="cd00086">
    <property type="entry name" value="homeodomain"/>
    <property type="match status" value="1"/>
</dbReference>
<evidence type="ECO:0000313" key="13">
    <source>
        <dbReference type="EMBL" id="KAK0161458.1"/>
    </source>
</evidence>
<reference evidence="13" key="2">
    <citation type="submission" date="2023-03" db="EMBL/GenBank/DDBJ databases">
        <authorList>
            <person name="Inwood S.N."/>
            <person name="Skelly J.G."/>
            <person name="Guhlin J."/>
            <person name="Harrop T.W.R."/>
            <person name="Goldson S.G."/>
            <person name="Dearden P.K."/>
        </authorList>
    </citation>
    <scope>NUCLEOTIDE SEQUENCE</scope>
    <source>
        <strain evidence="13">Lincoln</strain>
        <tissue evidence="13">Whole body</tissue>
    </source>
</reference>
<dbReference type="GO" id="GO:0030182">
    <property type="term" value="P:neuron differentiation"/>
    <property type="evidence" value="ECO:0007669"/>
    <property type="project" value="TreeGrafter"/>
</dbReference>
<dbReference type="InterPro" id="IPR050877">
    <property type="entry name" value="EMX-VAX-Noto_Homeobox_TFs"/>
</dbReference>
<name>A0AA39F1Z6_MICHY</name>
<evidence type="ECO:0000256" key="11">
    <source>
        <dbReference type="SAM" id="MobiDB-lite"/>
    </source>
</evidence>
<evidence type="ECO:0000313" key="14">
    <source>
        <dbReference type="Proteomes" id="UP001168972"/>
    </source>
</evidence>
<dbReference type="AlphaFoldDB" id="A0AA39F1Z6"/>
<comment type="caution">
    <text evidence="13">The sequence shown here is derived from an EMBL/GenBank/DDBJ whole genome shotgun (WGS) entry which is preliminary data.</text>
</comment>
<organism evidence="13 14">
    <name type="scientific">Microctonus hyperodae</name>
    <name type="common">Parasitoid wasp</name>
    <dbReference type="NCBI Taxonomy" id="165561"/>
    <lineage>
        <taxon>Eukaryota</taxon>
        <taxon>Metazoa</taxon>
        <taxon>Ecdysozoa</taxon>
        <taxon>Arthropoda</taxon>
        <taxon>Hexapoda</taxon>
        <taxon>Insecta</taxon>
        <taxon>Pterygota</taxon>
        <taxon>Neoptera</taxon>
        <taxon>Endopterygota</taxon>
        <taxon>Hymenoptera</taxon>
        <taxon>Apocrita</taxon>
        <taxon>Ichneumonoidea</taxon>
        <taxon>Braconidae</taxon>
        <taxon>Euphorinae</taxon>
        <taxon>Microctonus</taxon>
    </lineage>
</organism>
<dbReference type="SMART" id="SM00389">
    <property type="entry name" value="HOX"/>
    <property type="match status" value="1"/>
</dbReference>
<feature type="region of interest" description="Disordered" evidence="11">
    <location>
        <begin position="1"/>
        <end position="24"/>
    </location>
</feature>
<dbReference type="GO" id="GO:0000978">
    <property type="term" value="F:RNA polymerase II cis-regulatory region sequence-specific DNA binding"/>
    <property type="evidence" value="ECO:0007669"/>
    <property type="project" value="TreeGrafter"/>
</dbReference>
<dbReference type="InterPro" id="IPR009057">
    <property type="entry name" value="Homeodomain-like_sf"/>
</dbReference>
<dbReference type="Gene3D" id="1.10.10.60">
    <property type="entry name" value="Homeodomain-like"/>
    <property type="match status" value="1"/>
</dbReference>
<evidence type="ECO:0000256" key="6">
    <source>
        <dbReference type="ARBA" id="ARBA00023155"/>
    </source>
</evidence>
<dbReference type="EMBL" id="JAQQBR010001835">
    <property type="protein sequence ID" value="KAK0161458.1"/>
    <property type="molecule type" value="Genomic_DNA"/>
</dbReference>
<dbReference type="InterPro" id="IPR017970">
    <property type="entry name" value="Homeobox_CS"/>
</dbReference>
<protein>
    <recommendedName>
        <fullName evidence="12">Homeobox domain-containing protein</fullName>
    </recommendedName>
</protein>
<feature type="domain" description="Homeobox" evidence="12">
    <location>
        <begin position="283"/>
        <end position="343"/>
    </location>
</feature>
<evidence type="ECO:0000256" key="9">
    <source>
        <dbReference type="PROSITE-ProRule" id="PRU00108"/>
    </source>
</evidence>
<dbReference type="PROSITE" id="PS50071">
    <property type="entry name" value="HOMEOBOX_2"/>
    <property type="match status" value="1"/>
</dbReference>
<keyword evidence="14" id="KW-1185">Reference proteome</keyword>
<dbReference type="SUPFAM" id="SSF46689">
    <property type="entry name" value="Homeodomain-like"/>
    <property type="match status" value="1"/>
</dbReference>
<feature type="compositionally biased region" description="Basic and acidic residues" evidence="11">
    <location>
        <begin position="15"/>
        <end position="24"/>
    </location>
</feature>
<dbReference type="GO" id="GO:0007417">
    <property type="term" value="P:central nervous system development"/>
    <property type="evidence" value="ECO:0007669"/>
    <property type="project" value="TreeGrafter"/>
</dbReference>
<evidence type="ECO:0000256" key="1">
    <source>
        <dbReference type="ARBA" id="ARBA00004123"/>
    </source>
</evidence>
<keyword evidence="3" id="KW-0678">Repressor</keyword>
<dbReference type="PROSITE" id="PS00027">
    <property type="entry name" value="HOMEOBOX_1"/>
    <property type="match status" value="1"/>
</dbReference>
<evidence type="ECO:0000256" key="8">
    <source>
        <dbReference type="ARBA" id="ARBA00023242"/>
    </source>
</evidence>
<gene>
    <name evidence="13" type="ORF">PV327_009927</name>
</gene>
<dbReference type="InterPro" id="IPR000047">
    <property type="entry name" value="HTH_motif"/>
</dbReference>
<dbReference type="GO" id="GO:0005634">
    <property type="term" value="C:nucleus"/>
    <property type="evidence" value="ECO:0007669"/>
    <property type="project" value="UniProtKB-SubCell"/>
</dbReference>
<dbReference type="PANTHER" id="PTHR24339:SF67">
    <property type="entry name" value="GNOT1 HOMEODOMAIN PROTEIN-RELATED"/>
    <property type="match status" value="1"/>
</dbReference>
<evidence type="ECO:0000256" key="10">
    <source>
        <dbReference type="RuleBase" id="RU000682"/>
    </source>
</evidence>
<keyword evidence="5 9" id="KW-0238">DNA-binding</keyword>
<evidence type="ECO:0000256" key="5">
    <source>
        <dbReference type="ARBA" id="ARBA00023125"/>
    </source>
</evidence>
<comment type="subcellular location">
    <subcellularLocation>
        <location evidence="1 9 10">Nucleus</location>
    </subcellularLocation>
</comment>
<feature type="DNA-binding region" description="Homeobox" evidence="9">
    <location>
        <begin position="285"/>
        <end position="344"/>
    </location>
</feature>
<evidence type="ECO:0000256" key="2">
    <source>
        <dbReference type="ARBA" id="ARBA00022473"/>
    </source>
</evidence>
<dbReference type="FunFam" id="1.10.10.60:FF:000450">
    <property type="entry name" value="Homeobox protein notochord"/>
    <property type="match status" value="1"/>
</dbReference>
<dbReference type="InterPro" id="IPR001356">
    <property type="entry name" value="HD"/>
</dbReference>
<dbReference type="GO" id="GO:0000981">
    <property type="term" value="F:DNA-binding transcription factor activity, RNA polymerase II-specific"/>
    <property type="evidence" value="ECO:0007669"/>
    <property type="project" value="InterPro"/>
</dbReference>
<evidence type="ECO:0000256" key="4">
    <source>
        <dbReference type="ARBA" id="ARBA00023015"/>
    </source>
</evidence>
<evidence type="ECO:0000256" key="3">
    <source>
        <dbReference type="ARBA" id="ARBA00022491"/>
    </source>
</evidence>
<keyword evidence="4" id="KW-0805">Transcription regulation</keyword>